<accession>A0A239G2K0</accession>
<evidence type="ECO:0000313" key="4">
    <source>
        <dbReference type="Proteomes" id="UP000199693"/>
    </source>
</evidence>
<proteinExistence type="predicted"/>
<dbReference type="Proteomes" id="UP000198309">
    <property type="component" value="Unassembled WGS sequence"/>
</dbReference>
<organism evidence="1 4">
    <name type="scientific">Pseudomonas delhiensis</name>
    <dbReference type="NCBI Taxonomy" id="366289"/>
    <lineage>
        <taxon>Bacteria</taxon>
        <taxon>Pseudomonadati</taxon>
        <taxon>Pseudomonadota</taxon>
        <taxon>Gammaproteobacteria</taxon>
        <taxon>Pseudomonadales</taxon>
        <taxon>Pseudomonadaceae</taxon>
        <taxon>Pseudomonas</taxon>
    </lineage>
</organism>
<evidence type="ECO:0000313" key="3">
    <source>
        <dbReference type="Proteomes" id="UP000198309"/>
    </source>
</evidence>
<dbReference type="EMBL" id="FNEC01000012">
    <property type="protein sequence ID" value="SDJ10705.1"/>
    <property type="molecule type" value="Genomic_DNA"/>
</dbReference>
<name>A0A239G2K0_9PSED</name>
<sequence>MLYKLKIRTGMHIVLATPAAALTLRSRVGRRNATTRCRA</sequence>
<protein>
    <submittedName>
        <fullName evidence="1">Uncharacterized protein</fullName>
    </submittedName>
</protein>
<gene>
    <name evidence="1" type="ORF">SAMN05216189_1012160</name>
    <name evidence="2" type="ORF">SAMN06295949_104183</name>
</gene>
<dbReference type="Proteomes" id="UP000199693">
    <property type="component" value="Unassembled WGS sequence"/>
</dbReference>
<keyword evidence="3" id="KW-1185">Reference proteome</keyword>
<reference evidence="2 3" key="2">
    <citation type="submission" date="2017-06" db="EMBL/GenBank/DDBJ databases">
        <authorList>
            <person name="Varghese N."/>
            <person name="Submissions S."/>
        </authorList>
    </citation>
    <scope>NUCLEOTIDE SEQUENCE [LARGE SCALE GENOMIC DNA]</scope>
    <source>
        <strain evidence="2 3">RLD-1</strain>
    </source>
</reference>
<dbReference type="EMBL" id="FZPC01000004">
    <property type="protein sequence ID" value="SNS62938.1"/>
    <property type="molecule type" value="Genomic_DNA"/>
</dbReference>
<dbReference type="AlphaFoldDB" id="A0A239G2K0"/>
<evidence type="ECO:0000313" key="1">
    <source>
        <dbReference type="EMBL" id="SDJ10705.1"/>
    </source>
</evidence>
<evidence type="ECO:0000313" key="2">
    <source>
        <dbReference type="EMBL" id="SNS62938.1"/>
    </source>
</evidence>
<reference evidence="1 4" key="1">
    <citation type="submission" date="2016-10" db="EMBL/GenBank/DDBJ databases">
        <authorList>
            <person name="de Groot N.N."/>
        </authorList>
    </citation>
    <scope>NUCLEOTIDE SEQUENCE [LARGE SCALE GENOMIC DNA]</scope>
    <source>
        <strain evidence="1 4">CCM 7361</strain>
    </source>
</reference>